<evidence type="ECO:0000313" key="3">
    <source>
        <dbReference type="EMBL" id="PIK47327.1"/>
    </source>
</evidence>
<reference evidence="3 4" key="1">
    <citation type="journal article" date="2017" name="PLoS Biol.">
        <title>The sea cucumber genome provides insights into morphological evolution and visceral regeneration.</title>
        <authorList>
            <person name="Zhang X."/>
            <person name="Sun L."/>
            <person name="Yuan J."/>
            <person name="Sun Y."/>
            <person name="Gao Y."/>
            <person name="Zhang L."/>
            <person name="Li S."/>
            <person name="Dai H."/>
            <person name="Hamel J.F."/>
            <person name="Liu C."/>
            <person name="Yu Y."/>
            <person name="Liu S."/>
            <person name="Lin W."/>
            <person name="Guo K."/>
            <person name="Jin S."/>
            <person name="Xu P."/>
            <person name="Storey K.B."/>
            <person name="Huan P."/>
            <person name="Zhang T."/>
            <person name="Zhou Y."/>
            <person name="Zhang J."/>
            <person name="Lin C."/>
            <person name="Li X."/>
            <person name="Xing L."/>
            <person name="Huo D."/>
            <person name="Sun M."/>
            <person name="Wang L."/>
            <person name="Mercier A."/>
            <person name="Li F."/>
            <person name="Yang H."/>
            <person name="Xiang J."/>
        </authorList>
    </citation>
    <scope>NUCLEOTIDE SEQUENCE [LARGE SCALE GENOMIC DNA]</scope>
    <source>
        <strain evidence="3">Shaxun</strain>
        <tissue evidence="3">Muscle</tissue>
    </source>
</reference>
<sequence>MMYPSFTFAEGTTPPMIVNCPSLIERQVELGVPGLIITWTEPSATDISGTAMLVDRTHAPNDFFPVGITKVIYTFTDSSQNGAVCSFIISITIVDTTPPECVNLPAFVSESTELGNPGRRVTWIEPTCQDISNVASVTARSNLPGSFFLVGDTVVTYTCTDGSGNSDTCSFPVQVFTIDTLRPQILECPDIDAPSVIATIEPGITSAIVQFDEPTATDASNSINVESSCNSGDRYPVGTTTCTFTFTDSSGNSDQCVFIITVLTEGTTPPEVFQCPDEVRTIVELGITSTVVFYDEPFATDNSNAQNLLQTQTCQRGDSYPVGETSCLYLFVDPDGNSNSCTFLIIVTTSMFMSFFCHC</sequence>
<accession>A0A2G8KH54</accession>
<feature type="domain" description="HYR" evidence="2">
    <location>
        <begin position="94"/>
        <end position="177"/>
    </location>
</feature>
<dbReference type="PROSITE" id="PS50825">
    <property type="entry name" value="HYR"/>
    <property type="match status" value="4"/>
</dbReference>
<dbReference type="InterPro" id="IPR003410">
    <property type="entry name" value="HYR_dom"/>
</dbReference>
<organism evidence="3 4">
    <name type="scientific">Stichopus japonicus</name>
    <name type="common">Sea cucumber</name>
    <dbReference type="NCBI Taxonomy" id="307972"/>
    <lineage>
        <taxon>Eukaryota</taxon>
        <taxon>Metazoa</taxon>
        <taxon>Echinodermata</taxon>
        <taxon>Eleutherozoa</taxon>
        <taxon>Echinozoa</taxon>
        <taxon>Holothuroidea</taxon>
        <taxon>Aspidochirotacea</taxon>
        <taxon>Aspidochirotida</taxon>
        <taxon>Stichopodidae</taxon>
        <taxon>Apostichopus</taxon>
    </lineage>
</organism>
<protein>
    <submittedName>
        <fullName evidence="3">Putative hyalin</fullName>
    </submittedName>
</protein>
<name>A0A2G8KH54_STIJA</name>
<dbReference type="AlphaFoldDB" id="A0A2G8KH54"/>
<dbReference type="Pfam" id="PF02494">
    <property type="entry name" value="HYR"/>
    <property type="match status" value="4"/>
</dbReference>
<proteinExistence type="predicted"/>
<dbReference type="STRING" id="307972.A0A2G8KH54"/>
<feature type="domain" description="HYR" evidence="2">
    <location>
        <begin position="10"/>
        <end position="93"/>
    </location>
</feature>
<dbReference type="PANTHER" id="PTHR24273:SF32">
    <property type="entry name" value="HYALIN"/>
    <property type="match status" value="1"/>
</dbReference>
<feature type="domain" description="HYR" evidence="2">
    <location>
        <begin position="265"/>
        <end position="349"/>
    </location>
</feature>
<dbReference type="OrthoDB" id="6515930at2759"/>
<evidence type="ECO:0000259" key="2">
    <source>
        <dbReference type="PROSITE" id="PS50825"/>
    </source>
</evidence>
<keyword evidence="4" id="KW-1185">Reference proteome</keyword>
<keyword evidence="1" id="KW-0677">Repeat</keyword>
<feature type="domain" description="HYR" evidence="2">
    <location>
        <begin position="178"/>
        <end position="264"/>
    </location>
</feature>
<dbReference type="PANTHER" id="PTHR24273">
    <property type="entry name" value="FI04643P-RELATED"/>
    <property type="match status" value="1"/>
</dbReference>
<comment type="caution">
    <text evidence="3">The sequence shown here is derived from an EMBL/GenBank/DDBJ whole genome shotgun (WGS) entry which is preliminary data.</text>
</comment>
<evidence type="ECO:0000256" key="1">
    <source>
        <dbReference type="ARBA" id="ARBA00022737"/>
    </source>
</evidence>
<gene>
    <name evidence="3" type="ORF">BSL78_15803</name>
</gene>
<dbReference type="EMBL" id="MRZV01000587">
    <property type="protein sequence ID" value="PIK47327.1"/>
    <property type="molecule type" value="Genomic_DNA"/>
</dbReference>
<dbReference type="Proteomes" id="UP000230750">
    <property type="component" value="Unassembled WGS sequence"/>
</dbReference>
<evidence type="ECO:0000313" key="4">
    <source>
        <dbReference type="Proteomes" id="UP000230750"/>
    </source>
</evidence>